<gene>
    <name evidence="1" type="ORF">LCGC14_2192100</name>
</gene>
<sequence length="384" mass="42778">MRVPNSEFDALLDPILAVFQADFSTQLGEHYIDSYLQGSAEMVEWGRTKFTDRPIFFEGPPMEQAVDHAKRHGAQLVTKMNEETKRRLAGVISRGIDNKRGIDGLARDIRTAFDNMSKYRSRMISRTETNEALEQAFMDRSHDLGVTGKEWIVNNPCEICKPNGESPPIKIDAEFPSGHVRPPVHPNCDCALAPVMLGEPEAKGLKGDDWVGGMSEAEHKSVSSWIEGDFKGIRKYQQTGKGSQRVIRNNKALESALDKSAKYEGKVYRGLNSLNEKQLKAITNAETLEWNAVTSGTKSPGLAERFAQSHVPGRNQNVVFEIKSKTGVDLDPVARTLKGITGEKEVLMRAKSQYRVVSVSKPNIKINSATGWSRHLTRIVLEEI</sequence>
<dbReference type="EMBL" id="LAZR01028717">
    <property type="protein sequence ID" value="KKL61759.1"/>
    <property type="molecule type" value="Genomic_DNA"/>
</dbReference>
<name>A0A0F9DJG0_9ZZZZ</name>
<dbReference type="AlphaFoldDB" id="A0A0F9DJG0"/>
<evidence type="ECO:0000313" key="1">
    <source>
        <dbReference type="EMBL" id="KKL61759.1"/>
    </source>
</evidence>
<protein>
    <recommendedName>
        <fullName evidence="2">Phage head morphogenesis domain-containing protein</fullName>
    </recommendedName>
</protein>
<dbReference type="SUPFAM" id="SSF56399">
    <property type="entry name" value="ADP-ribosylation"/>
    <property type="match status" value="1"/>
</dbReference>
<evidence type="ECO:0008006" key="2">
    <source>
        <dbReference type="Google" id="ProtNLM"/>
    </source>
</evidence>
<proteinExistence type="predicted"/>
<organism evidence="1">
    <name type="scientific">marine sediment metagenome</name>
    <dbReference type="NCBI Taxonomy" id="412755"/>
    <lineage>
        <taxon>unclassified sequences</taxon>
        <taxon>metagenomes</taxon>
        <taxon>ecological metagenomes</taxon>
    </lineage>
</organism>
<dbReference type="Gene3D" id="3.90.176.10">
    <property type="entry name" value="Toxin ADP-ribosyltransferase, Chain A, domain 1"/>
    <property type="match status" value="1"/>
</dbReference>
<dbReference type="PROSITE" id="PS51996">
    <property type="entry name" value="TR_MART"/>
    <property type="match status" value="1"/>
</dbReference>
<accession>A0A0F9DJG0</accession>
<reference evidence="1" key="1">
    <citation type="journal article" date="2015" name="Nature">
        <title>Complex archaea that bridge the gap between prokaryotes and eukaryotes.</title>
        <authorList>
            <person name="Spang A."/>
            <person name="Saw J.H."/>
            <person name="Jorgensen S.L."/>
            <person name="Zaremba-Niedzwiedzka K."/>
            <person name="Martijn J."/>
            <person name="Lind A.E."/>
            <person name="van Eijk R."/>
            <person name="Schleper C."/>
            <person name="Guy L."/>
            <person name="Ettema T.J."/>
        </authorList>
    </citation>
    <scope>NUCLEOTIDE SEQUENCE</scope>
</reference>
<comment type="caution">
    <text evidence="1">The sequence shown here is derived from an EMBL/GenBank/DDBJ whole genome shotgun (WGS) entry which is preliminary data.</text>
</comment>